<dbReference type="CDD" id="cd21442">
    <property type="entry name" value="SNARE_NTD_STX6-like"/>
    <property type="match status" value="1"/>
</dbReference>
<dbReference type="InterPro" id="IPR010989">
    <property type="entry name" value="SNARE"/>
</dbReference>
<evidence type="ECO:0000256" key="5">
    <source>
        <dbReference type="ARBA" id="ARBA00022989"/>
    </source>
</evidence>
<evidence type="ECO:0000259" key="11">
    <source>
        <dbReference type="Pfam" id="PF09177"/>
    </source>
</evidence>
<dbReference type="GO" id="GO:0048193">
    <property type="term" value="P:Golgi vesicle transport"/>
    <property type="evidence" value="ECO:0007669"/>
    <property type="project" value="InterPro"/>
</dbReference>
<proteinExistence type="inferred from homology"/>
<dbReference type="Proteomes" id="UP000504603">
    <property type="component" value="Unplaced"/>
</dbReference>
<comment type="subcellular location">
    <subcellularLocation>
        <location evidence="8">Golgi apparatus</location>
        <location evidence="8">trans-Golgi network membrane</location>
        <topology evidence="8">Single-pass type IV membrane protein</topology>
    </subcellularLocation>
</comment>
<feature type="domain" description="Syntaxin 6/10/61 N-terminal" evidence="11">
    <location>
        <begin position="11"/>
        <end position="102"/>
    </location>
</feature>
<dbReference type="GO" id="GO:0015031">
    <property type="term" value="P:protein transport"/>
    <property type="evidence" value="ECO:0007669"/>
    <property type="project" value="UniProtKB-KW"/>
</dbReference>
<dbReference type="OrthoDB" id="1889309at2759"/>
<feature type="transmembrane region" description="Helical" evidence="10">
    <location>
        <begin position="321"/>
        <end position="340"/>
    </location>
</feature>
<feature type="region of interest" description="Disordered" evidence="9">
    <location>
        <begin position="151"/>
        <end position="196"/>
    </location>
</feature>
<dbReference type="Gene3D" id="1.20.58.90">
    <property type="match status" value="1"/>
</dbReference>
<evidence type="ECO:0000256" key="6">
    <source>
        <dbReference type="ARBA" id="ARBA00023034"/>
    </source>
</evidence>
<evidence type="ECO:0000313" key="13">
    <source>
        <dbReference type="RefSeq" id="XP_022132178.1"/>
    </source>
</evidence>
<dbReference type="PANTHER" id="PTHR34949">
    <property type="entry name" value="OS05G0443700 PROTEIN"/>
    <property type="match status" value="1"/>
</dbReference>
<keyword evidence="6" id="KW-0333">Golgi apparatus</keyword>
<accession>A0A6J1BVJ0</accession>
<reference evidence="13" key="1">
    <citation type="submission" date="2025-08" db="UniProtKB">
        <authorList>
            <consortium name="RefSeq"/>
        </authorList>
    </citation>
    <scope>IDENTIFICATION</scope>
    <source>
        <strain evidence="13">OHB3-1</strain>
    </source>
</reference>
<dbReference type="GO" id="GO:0005794">
    <property type="term" value="C:Golgi apparatus"/>
    <property type="evidence" value="ECO:0007669"/>
    <property type="project" value="UniProtKB-SubCell"/>
</dbReference>
<keyword evidence="5 10" id="KW-1133">Transmembrane helix</keyword>
<dbReference type="RefSeq" id="XP_022132178.1">
    <property type="nucleotide sequence ID" value="XM_022276486.1"/>
</dbReference>
<dbReference type="SUPFAM" id="SSF47661">
    <property type="entry name" value="t-snare proteins"/>
    <property type="match status" value="1"/>
</dbReference>
<evidence type="ECO:0000313" key="12">
    <source>
        <dbReference type="Proteomes" id="UP000504603"/>
    </source>
</evidence>
<keyword evidence="3 10" id="KW-0812">Transmembrane</keyword>
<dbReference type="FunFam" id="1.20.58.90:FF:000004">
    <property type="entry name" value="Syntaxin 10"/>
    <property type="match status" value="1"/>
</dbReference>
<evidence type="ECO:0000256" key="10">
    <source>
        <dbReference type="SAM" id="Phobius"/>
    </source>
</evidence>
<dbReference type="GO" id="GO:0016020">
    <property type="term" value="C:membrane"/>
    <property type="evidence" value="ECO:0007669"/>
    <property type="project" value="InterPro"/>
</dbReference>
<name>A0A6J1BVJ0_MOMCH</name>
<keyword evidence="2" id="KW-0813">Transport</keyword>
<evidence type="ECO:0000256" key="1">
    <source>
        <dbReference type="ARBA" id="ARBA00009063"/>
    </source>
</evidence>
<dbReference type="PANTHER" id="PTHR34949:SF6">
    <property type="entry name" value="EXPRESSED PROTEIN"/>
    <property type="match status" value="1"/>
</dbReference>
<keyword evidence="7 10" id="KW-0472">Membrane</keyword>
<dbReference type="AlphaFoldDB" id="A0A6J1BVJ0"/>
<dbReference type="GeneID" id="111005100"/>
<evidence type="ECO:0000256" key="2">
    <source>
        <dbReference type="ARBA" id="ARBA00022448"/>
    </source>
</evidence>
<evidence type="ECO:0000256" key="9">
    <source>
        <dbReference type="SAM" id="MobiDB-lite"/>
    </source>
</evidence>
<dbReference type="InterPro" id="IPR015260">
    <property type="entry name" value="Syntaxin-6/10/61_N"/>
</dbReference>
<evidence type="ECO:0000256" key="3">
    <source>
        <dbReference type="ARBA" id="ARBA00022692"/>
    </source>
</evidence>
<evidence type="ECO:0000256" key="4">
    <source>
        <dbReference type="ARBA" id="ARBA00022927"/>
    </source>
</evidence>
<comment type="similarity">
    <text evidence="1">Belongs to the syntaxin family.</text>
</comment>
<protein>
    <submittedName>
        <fullName evidence="13">Uncharacterized protein LOC111005100</fullName>
    </submittedName>
</protein>
<evidence type="ECO:0000256" key="8">
    <source>
        <dbReference type="ARBA" id="ARBA00037801"/>
    </source>
</evidence>
<feature type="compositionally biased region" description="Basic and acidic residues" evidence="9">
    <location>
        <begin position="177"/>
        <end position="186"/>
    </location>
</feature>
<gene>
    <name evidence="13" type="primary">LOC111005100</name>
</gene>
<dbReference type="KEGG" id="mcha:111005100"/>
<evidence type="ECO:0000256" key="7">
    <source>
        <dbReference type="ARBA" id="ARBA00023136"/>
    </source>
</evidence>
<sequence length="341" mass="38466">MASSFDRWEKDPFFSAAEEVQESADRMESTYRTWVHASKDESSIWNCDELGRDLRTALGTTKWQLEEFERAVKSSYINNTNEDARDRHREFIVAIEDQVSKTENSLQEVSESKGKSSLPWMRLDEGESNELALFLSGPSTGEDKTVVNNVVSDNGNSQAMDEESAPACSSNSLQSADRGDYREEKSHGHRRTASASPDIGSWKIAISGVDFQQGSLNGQSQPVRKIPSFSGLLSTVESAPKLKWPKNGFRKSKVVDRHQETNSTLLQSPQSTRGIIAGYVRNKSCLDSCDDFYDKQLYGWYGSIQRQFQRSLYQMQYSRPVQVTFSTILILLIVLVALRLL</sequence>
<organism evidence="12 13">
    <name type="scientific">Momordica charantia</name>
    <name type="common">Bitter gourd</name>
    <name type="synonym">Balsam pear</name>
    <dbReference type="NCBI Taxonomy" id="3673"/>
    <lineage>
        <taxon>Eukaryota</taxon>
        <taxon>Viridiplantae</taxon>
        <taxon>Streptophyta</taxon>
        <taxon>Embryophyta</taxon>
        <taxon>Tracheophyta</taxon>
        <taxon>Spermatophyta</taxon>
        <taxon>Magnoliopsida</taxon>
        <taxon>eudicotyledons</taxon>
        <taxon>Gunneridae</taxon>
        <taxon>Pentapetalae</taxon>
        <taxon>rosids</taxon>
        <taxon>fabids</taxon>
        <taxon>Cucurbitales</taxon>
        <taxon>Cucurbitaceae</taxon>
        <taxon>Momordiceae</taxon>
        <taxon>Momordica</taxon>
    </lineage>
</organism>
<dbReference type="Pfam" id="PF09177">
    <property type="entry name" value="STX6_10_61_N"/>
    <property type="match status" value="1"/>
</dbReference>
<keyword evidence="12" id="KW-1185">Reference proteome</keyword>
<keyword evidence="4" id="KW-0653">Protein transport</keyword>